<evidence type="ECO:0000256" key="4">
    <source>
        <dbReference type="SAM" id="MobiDB-lite"/>
    </source>
</evidence>
<organism evidence="6 7">
    <name type="scientific">Actinomyces lilanjuaniae</name>
    <dbReference type="NCBI Taxonomy" id="2321394"/>
    <lineage>
        <taxon>Bacteria</taxon>
        <taxon>Bacillati</taxon>
        <taxon>Actinomycetota</taxon>
        <taxon>Actinomycetes</taxon>
        <taxon>Actinomycetales</taxon>
        <taxon>Actinomycetaceae</taxon>
        <taxon>Actinomyces</taxon>
    </lineage>
</organism>
<feature type="compositionally biased region" description="Basic and acidic residues" evidence="4">
    <location>
        <begin position="947"/>
        <end position="958"/>
    </location>
</feature>
<dbReference type="PANTHER" id="PTHR45527">
    <property type="entry name" value="NONRIBOSOMAL PEPTIDE SYNTHETASE"/>
    <property type="match status" value="1"/>
</dbReference>
<dbReference type="InterPro" id="IPR036736">
    <property type="entry name" value="ACP-like_sf"/>
</dbReference>
<dbReference type="Gene3D" id="2.30.38.10">
    <property type="entry name" value="Luciferase, Domain 3"/>
    <property type="match status" value="2"/>
</dbReference>
<dbReference type="Gene3D" id="3.30.300.30">
    <property type="match status" value="2"/>
</dbReference>
<dbReference type="Proteomes" id="UP000273001">
    <property type="component" value="Chromosome"/>
</dbReference>
<feature type="domain" description="Carrier" evidence="5">
    <location>
        <begin position="584"/>
        <end position="661"/>
    </location>
</feature>
<evidence type="ECO:0000256" key="1">
    <source>
        <dbReference type="ARBA" id="ARBA00001957"/>
    </source>
</evidence>
<dbReference type="InterPro" id="IPR025110">
    <property type="entry name" value="AMP-bd_C"/>
</dbReference>
<proteinExistence type="predicted"/>
<dbReference type="SUPFAM" id="SSF53474">
    <property type="entry name" value="alpha/beta-Hydrolases"/>
    <property type="match status" value="1"/>
</dbReference>
<dbReference type="PROSITE" id="PS00455">
    <property type="entry name" value="AMP_BINDING"/>
    <property type="match status" value="2"/>
</dbReference>
<dbReference type="SMART" id="SM00823">
    <property type="entry name" value="PKS_PP"/>
    <property type="match status" value="2"/>
</dbReference>
<dbReference type="Pfam" id="PF00975">
    <property type="entry name" value="Thioesterase"/>
    <property type="match status" value="1"/>
</dbReference>
<dbReference type="InterPro" id="IPR001031">
    <property type="entry name" value="Thioesterase"/>
</dbReference>
<evidence type="ECO:0000313" key="6">
    <source>
        <dbReference type="EMBL" id="AYD90390.1"/>
    </source>
</evidence>
<dbReference type="SUPFAM" id="SSF56801">
    <property type="entry name" value="Acetyl-CoA synthetase-like"/>
    <property type="match status" value="2"/>
</dbReference>
<dbReference type="InterPro" id="IPR045851">
    <property type="entry name" value="AMP-bd_C_sf"/>
</dbReference>
<feature type="domain" description="Carrier" evidence="5">
    <location>
        <begin position="1804"/>
        <end position="1879"/>
    </location>
</feature>
<evidence type="ECO:0000313" key="7">
    <source>
        <dbReference type="Proteomes" id="UP000273001"/>
    </source>
</evidence>
<dbReference type="PANTHER" id="PTHR45527:SF1">
    <property type="entry name" value="FATTY ACID SYNTHASE"/>
    <property type="match status" value="1"/>
</dbReference>
<dbReference type="Pfam" id="PF00550">
    <property type="entry name" value="PP-binding"/>
    <property type="match status" value="2"/>
</dbReference>
<dbReference type="InterPro" id="IPR000873">
    <property type="entry name" value="AMP-dep_synth/lig_dom"/>
</dbReference>
<dbReference type="PROSITE" id="PS00012">
    <property type="entry name" value="PHOSPHOPANTETHEINE"/>
    <property type="match status" value="1"/>
</dbReference>
<dbReference type="Pfam" id="PF00668">
    <property type="entry name" value="Condensation"/>
    <property type="match status" value="2"/>
</dbReference>
<gene>
    <name evidence="6" type="ORF">D5R93_10970</name>
</gene>
<dbReference type="Pfam" id="PF13193">
    <property type="entry name" value="AMP-binding_C"/>
    <property type="match status" value="1"/>
</dbReference>
<accession>A0ABM6Z4X3</accession>
<keyword evidence="3" id="KW-0597">Phosphoprotein</keyword>
<dbReference type="InterPro" id="IPR020802">
    <property type="entry name" value="TesA-like"/>
</dbReference>
<dbReference type="EMBL" id="CP032514">
    <property type="protein sequence ID" value="AYD90390.1"/>
    <property type="molecule type" value="Genomic_DNA"/>
</dbReference>
<feature type="region of interest" description="Disordered" evidence="4">
    <location>
        <begin position="866"/>
        <end position="903"/>
    </location>
</feature>
<evidence type="ECO:0000259" key="5">
    <source>
        <dbReference type="PROSITE" id="PS50075"/>
    </source>
</evidence>
<dbReference type="Gene3D" id="3.40.50.1820">
    <property type="entry name" value="alpha/beta hydrolase"/>
    <property type="match status" value="1"/>
</dbReference>
<dbReference type="NCBIfam" id="TIGR01733">
    <property type="entry name" value="AA-adenyl-dom"/>
    <property type="match status" value="1"/>
</dbReference>
<evidence type="ECO:0000256" key="2">
    <source>
        <dbReference type="ARBA" id="ARBA00022450"/>
    </source>
</evidence>
<dbReference type="InterPro" id="IPR006162">
    <property type="entry name" value="Ppantetheine_attach_site"/>
</dbReference>
<dbReference type="InterPro" id="IPR020806">
    <property type="entry name" value="PKS_PP-bd"/>
</dbReference>
<dbReference type="InterPro" id="IPR001242">
    <property type="entry name" value="Condensation_dom"/>
</dbReference>
<name>A0ABM6Z4X3_9ACTO</name>
<dbReference type="Gene3D" id="1.10.1200.10">
    <property type="entry name" value="ACP-like"/>
    <property type="match status" value="1"/>
</dbReference>
<feature type="compositionally biased region" description="Gly residues" evidence="4">
    <location>
        <begin position="670"/>
        <end position="681"/>
    </location>
</feature>
<feature type="region of interest" description="Disordered" evidence="4">
    <location>
        <begin position="657"/>
        <end position="701"/>
    </location>
</feature>
<keyword evidence="2" id="KW-0596">Phosphopantetheine</keyword>
<dbReference type="PROSITE" id="PS50075">
    <property type="entry name" value="CARRIER"/>
    <property type="match status" value="2"/>
</dbReference>
<dbReference type="SMART" id="SM00824">
    <property type="entry name" value="PKS_TE"/>
    <property type="match status" value="1"/>
</dbReference>
<dbReference type="Gene3D" id="3.40.50.980">
    <property type="match status" value="5"/>
</dbReference>
<comment type="cofactor">
    <cofactor evidence="1">
        <name>pantetheine 4'-phosphate</name>
        <dbReference type="ChEBI" id="CHEBI:47942"/>
    </cofactor>
</comment>
<dbReference type="InterPro" id="IPR010071">
    <property type="entry name" value="AA_adenyl_dom"/>
</dbReference>
<dbReference type="SUPFAM" id="SSF47336">
    <property type="entry name" value="ACP-like"/>
    <property type="match status" value="2"/>
</dbReference>
<dbReference type="InterPro" id="IPR029058">
    <property type="entry name" value="AB_hydrolase_fold"/>
</dbReference>
<dbReference type="InterPro" id="IPR020845">
    <property type="entry name" value="AMP-binding_CS"/>
</dbReference>
<protein>
    <submittedName>
        <fullName evidence="6">Non-ribosomal peptide synthetase</fullName>
    </submittedName>
</protein>
<feature type="region of interest" description="Disordered" evidence="4">
    <location>
        <begin position="941"/>
        <end position="960"/>
    </location>
</feature>
<sequence>MASLPAAGQGRSATDPVWAVGALDRARLATSSRLRPPGSSQEHLCAPDRLLTYEETASWAHRLTRLLRELGVGAGDRVLLYLPRTSWMVLAPPAVLEAGAAFVPCDPQWPARRLSQVVEDVEPAVVVTTSVLGQGPALRQALSQAGGAGTRAPQTLVLDADSVRAQMEALPAGPVAPGELDRPVRGEDAAYILFTSGSTGRPKGVVVEHRNLSSYARAFDLLYVDRELVAAGTTGWSGQVEREGQPGSTSGAGTTRESVVLDYSHEYSPAFDSALSPLVAFLHGHRLHVPTEEQLGDPVAHARFLQDHAVDVIDLSPAVLEQLLEVGLPVGRDREGRGHAVTSLFIGGDTCSVSLWERLRQETRRGVFAANGYGPTENTVEATVAWVADHPEPSIGRSLPGQEARVLDHLGRALPPGVTGELYLCGSSVARGYLRDDDLTRSRFVTAAGGSRCYRTGDLVRREPDGALTFMGRADSQVSLRGVRIEVAEVEAALVTQPGIRQAVVTVRDDGDGARLVGYVVPTQEQAPLDTAGVLDHLRGLLPPSFVPTTLVCLEALPLTERGKVDRSRLPAPGREVGAGLSWEQMDPDQQVVASVYAEVLDVPAHTLRSHTDLFSMGGHSLTAARVLGRLTQAGYQGLHLRDFFRDASVEQVARLLGGTGPRPASSPGVGTGAEASGGTGAQAAGEAVGGAGSPGAPALPVPASPAAGGRPLMTAAQRRLWFLEQEQGPSPVYAIPLVLDVAGHLDIRALEAAVVDTVLTYTALRTSYPAGEDGLPTVATWQEAAVRQAVRLVVVDRDPHDPDLVSSLDTTIDVTAQPPVRAYLAQDADRQRLVLVIHHVAADGWSLRPVVDTLAAAYRARVQDLDRRNSPDPGQDAARRASGPGPRPASSPPASVSFPRVSPPTPTPLPLVAVPPAPLPAPAPEALSWWTERLRGLPEEIPLPLDRPRPRQRDHRGGQVRVSLGAERSAAVEGLARAHQASPFMVLHSVLAGLLTRCGAGYDVPIGTISSGRTDARREQEVGFLANTVVTRTSTEGNPSFAELLARVREDTLTMLDHAEVPFDAVVGAVNPRRDSSRHPLFQVMLVAQDTGGLSFDAGAGAPQVSVGVEGTGTSKFDLTWEVTMGEGICVRLEYATDVIDSATAQALTRWFLRLLDQMLEDPHSRLWDRVLEEEAREQALQEATRMLGARTAMPEATSPALRRASLGQALEAAMAQWAEREALTVPDEPGARGAGVPDAPGAQRLTYAALERVSARVRDVLLEAGAGPGRRVALLLRRGRLQVEMIVAVLRTGAAYVPLDPQYPEARLAAALEDCQPVVLVHDLPDDAEGSPLPPGLRSALGSQAVVLSARDLEGGCSGLPGQAPLLGRSPGQVAPPSATCADDPAYVIFTSGSTGRPKGVEVTQDNVLRLLRSTEHRLGLGAADVWTFFHSYAFDFSVWEVLGCLLTGGRLVVVPYEVSRSPEEMLALLEAEEVTVLSQTPSAFAQLAAADAQRDEAVAQEAGLGQVSQSGLGLRVVVLGGEEMDLDVVRRWFRRHPPGSPRVVNMYGITETTVHVTYLEVDEATTGNSPIGRPLEDLAVYLLDEGGHPVPAGVVGEIHVGGAGLASGYVNQPGLSDERFLPDPFALAVLEGAGHDGGVGGLLGAPRSAEALAAPAEAAGPGSSGWARQGRMYRSGDLAVRTRQGDLEFRGRADRQVQLRGFRVELGEVEARAREVEGVRLAYARVVQVCQGDERLVLYLTGPDPTTADPALLRRQVARRLPGQMAPAAVVVLDRLALTVNGKRDDAALPVPRLPRSQGRAPATRTERLVCEHVARVLGIEGCSADDSFFDLGGHSMLAVSLVAALRKATGRPLRVGTVMTHPTPALLAAHLDEHDPTRPGDTDLGVLLPLRPPDNRGPGSGQGPGTDLGGVFCVHPAGGLSWCYAGLPRHLDGLPVWGLQARGVLEPGSQPTSLEEMARDYVTQVLQVQPSGPYHLVGWSLGGMVAHVMAVLLQEAGHQVGVLALMDAYPSEAASGAMEPPLADALSALLAMAGIDDDVLAGHEEDLAAVVRALEERSSPMAGLERGVLEALVTTYRNTTRILREYQHRAYRGRALFLRAARGGIGPEHDPGEWEPYVTGGLQVVDVDCNHREMTQPGALGVVGPVLDRAIRSAVSP</sequence>
<dbReference type="Pfam" id="PF00501">
    <property type="entry name" value="AMP-binding"/>
    <property type="match status" value="2"/>
</dbReference>
<dbReference type="CDD" id="cd05930">
    <property type="entry name" value="A_NRPS"/>
    <property type="match status" value="1"/>
</dbReference>
<dbReference type="Gene3D" id="3.30.559.30">
    <property type="entry name" value="Nonribosomal peptide synthetase, condensation domain"/>
    <property type="match status" value="1"/>
</dbReference>
<dbReference type="InterPro" id="IPR023213">
    <property type="entry name" value="CAT-like_dom_sf"/>
</dbReference>
<evidence type="ECO:0000256" key="3">
    <source>
        <dbReference type="ARBA" id="ARBA00022553"/>
    </source>
</evidence>
<keyword evidence="7" id="KW-1185">Reference proteome</keyword>
<dbReference type="Gene3D" id="3.30.559.10">
    <property type="entry name" value="Chloramphenicol acetyltransferase-like domain"/>
    <property type="match status" value="1"/>
</dbReference>
<dbReference type="InterPro" id="IPR009081">
    <property type="entry name" value="PP-bd_ACP"/>
</dbReference>
<reference evidence="6 7" key="1">
    <citation type="submission" date="2018-09" db="EMBL/GenBank/DDBJ databases">
        <authorList>
            <person name="Li J."/>
        </authorList>
    </citation>
    <scope>NUCLEOTIDE SEQUENCE [LARGE SCALE GENOMIC DNA]</scope>
    <source>
        <strain evidence="6 7">2129</strain>
    </source>
</reference>
<dbReference type="SUPFAM" id="SSF52777">
    <property type="entry name" value="CoA-dependent acyltransferases"/>
    <property type="match status" value="2"/>
</dbReference>